<organism evidence="4">
    <name type="scientific">Laccaria bicolor (strain S238N-H82 / ATCC MYA-4686)</name>
    <name type="common">Bicoloured deceiver</name>
    <name type="synonym">Laccaria laccata var. bicolor</name>
    <dbReference type="NCBI Taxonomy" id="486041"/>
    <lineage>
        <taxon>Eukaryota</taxon>
        <taxon>Fungi</taxon>
        <taxon>Dikarya</taxon>
        <taxon>Basidiomycota</taxon>
        <taxon>Agaricomycotina</taxon>
        <taxon>Agaricomycetes</taxon>
        <taxon>Agaricomycetidae</taxon>
        <taxon>Agaricales</taxon>
        <taxon>Agaricineae</taxon>
        <taxon>Hydnangiaceae</taxon>
        <taxon>Laccaria</taxon>
    </lineage>
</organism>
<gene>
    <name evidence="3" type="ORF">LACBIDRAFT_296548</name>
</gene>
<feature type="compositionally biased region" description="Acidic residues" evidence="1">
    <location>
        <begin position="285"/>
        <end position="296"/>
    </location>
</feature>
<dbReference type="InParanoid" id="B0D928"/>
<dbReference type="Proteomes" id="UP000001194">
    <property type="component" value="Unassembled WGS sequence"/>
</dbReference>
<name>B0D928_LACBS</name>
<dbReference type="Pfam" id="PF05699">
    <property type="entry name" value="Dimer_Tnp_hAT"/>
    <property type="match status" value="1"/>
</dbReference>
<dbReference type="RefSeq" id="XP_001880495.1">
    <property type="nucleotide sequence ID" value="XM_001880460.1"/>
</dbReference>
<feature type="domain" description="HAT C-terminal dimerisation" evidence="2">
    <location>
        <begin position="158"/>
        <end position="231"/>
    </location>
</feature>
<dbReference type="InterPro" id="IPR012337">
    <property type="entry name" value="RNaseH-like_sf"/>
</dbReference>
<dbReference type="HOGENOM" id="CLU_790041_0_0_1"/>
<protein>
    <submittedName>
        <fullName evidence="3">Predicted protein</fullName>
    </submittedName>
</protein>
<reference evidence="3 4" key="1">
    <citation type="journal article" date="2008" name="Nature">
        <title>The genome of Laccaria bicolor provides insights into mycorrhizal symbiosis.</title>
        <authorList>
            <person name="Martin F."/>
            <person name="Aerts A."/>
            <person name="Ahren D."/>
            <person name="Brun A."/>
            <person name="Danchin E.G.J."/>
            <person name="Duchaussoy F."/>
            <person name="Gibon J."/>
            <person name="Kohler A."/>
            <person name="Lindquist E."/>
            <person name="Pereda V."/>
            <person name="Salamov A."/>
            <person name="Shapiro H.J."/>
            <person name="Wuyts J."/>
            <person name="Blaudez D."/>
            <person name="Buee M."/>
            <person name="Brokstein P."/>
            <person name="Canbaeck B."/>
            <person name="Cohen D."/>
            <person name="Courty P.E."/>
            <person name="Coutinho P.M."/>
            <person name="Delaruelle C."/>
            <person name="Detter J.C."/>
            <person name="Deveau A."/>
            <person name="DiFazio S."/>
            <person name="Duplessis S."/>
            <person name="Fraissinet-Tachet L."/>
            <person name="Lucic E."/>
            <person name="Frey-Klett P."/>
            <person name="Fourrey C."/>
            <person name="Feussner I."/>
            <person name="Gay G."/>
            <person name="Grimwood J."/>
            <person name="Hoegger P.J."/>
            <person name="Jain P."/>
            <person name="Kilaru S."/>
            <person name="Labbe J."/>
            <person name="Lin Y.C."/>
            <person name="Legue V."/>
            <person name="Le Tacon F."/>
            <person name="Marmeisse R."/>
            <person name="Melayah D."/>
            <person name="Montanini B."/>
            <person name="Muratet M."/>
            <person name="Nehls U."/>
            <person name="Niculita-Hirzel H."/>
            <person name="Oudot-Le Secq M.P."/>
            <person name="Peter M."/>
            <person name="Quesneville H."/>
            <person name="Rajashekar B."/>
            <person name="Reich M."/>
            <person name="Rouhier N."/>
            <person name="Schmutz J."/>
            <person name="Yin T."/>
            <person name="Chalot M."/>
            <person name="Henrissat B."/>
            <person name="Kuees U."/>
            <person name="Lucas S."/>
            <person name="Van de Peer Y."/>
            <person name="Podila G.K."/>
            <person name="Polle A."/>
            <person name="Pukkila P.J."/>
            <person name="Richardson P.M."/>
            <person name="Rouze P."/>
            <person name="Sanders I.R."/>
            <person name="Stajich J.E."/>
            <person name="Tunlid A."/>
            <person name="Tuskan G."/>
            <person name="Grigoriev I.V."/>
        </authorList>
    </citation>
    <scope>NUCLEOTIDE SEQUENCE [LARGE SCALE GENOMIC DNA]</scope>
    <source>
        <strain evidence="4">S238N-H82 / ATCC MYA-4686</strain>
    </source>
</reference>
<evidence type="ECO:0000313" key="3">
    <source>
        <dbReference type="EMBL" id="EDR09182.1"/>
    </source>
</evidence>
<dbReference type="OrthoDB" id="2423954at2759"/>
<keyword evidence="4" id="KW-1185">Reference proteome</keyword>
<dbReference type="AlphaFoldDB" id="B0D928"/>
<feature type="compositionally biased region" description="Basic and acidic residues" evidence="1">
    <location>
        <begin position="247"/>
        <end position="260"/>
    </location>
</feature>
<dbReference type="KEGG" id="lbc:LACBIDRAFT_296548"/>
<accession>B0D928</accession>
<proteinExistence type="predicted"/>
<dbReference type="GeneID" id="6075787"/>
<evidence type="ECO:0000259" key="2">
    <source>
        <dbReference type="Pfam" id="PF05699"/>
    </source>
</evidence>
<evidence type="ECO:0000313" key="4">
    <source>
        <dbReference type="Proteomes" id="UP000001194"/>
    </source>
</evidence>
<sequence length="351" mass="39768">MKIIEDSGFWSDLKIIRSHLEPLAIAANVTQSDFARLDVVLLTLANLFFTFSNPEIEATVRIGIHESLEKRWKKADQPVFLLAVVFNPYIRTRCFHPNSPFKLMRGLWPLVKKTFRRFFDQDPDSAFRQSFANYIAGVGSWSDEAMSLRELKELATAEKSHVNLVSLWREHDTGLDNGPNGIVKLAMRILSIVANSAGTERLFSKFGIVHTKHRNRMHHEQTRKIVLVKSDVEERHGRPAQTRNKRKFQDDESTSPHDDPDPFSSLTSNSVTTHSDSTTTGEPDQSTEEGIDEEPIPEFVDLIQGLVQEVDEVEAHGDDADEEPDPVPVDEPLTRAESLIFLSGVLDTRRN</sequence>
<dbReference type="EMBL" id="DS547100">
    <property type="protein sequence ID" value="EDR09182.1"/>
    <property type="molecule type" value="Genomic_DNA"/>
</dbReference>
<feature type="compositionally biased region" description="Polar residues" evidence="1">
    <location>
        <begin position="264"/>
        <end position="284"/>
    </location>
</feature>
<dbReference type="GO" id="GO:0046983">
    <property type="term" value="F:protein dimerization activity"/>
    <property type="evidence" value="ECO:0007669"/>
    <property type="project" value="InterPro"/>
</dbReference>
<feature type="region of interest" description="Disordered" evidence="1">
    <location>
        <begin position="214"/>
        <end position="334"/>
    </location>
</feature>
<evidence type="ECO:0000256" key="1">
    <source>
        <dbReference type="SAM" id="MobiDB-lite"/>
    </source>
</evidence>
<dbReference type="SUPFAM" id="SSF53098">
    <property type="entry name" value="Ribonuclease H-like"/>
    <property type="match status" value="1"/>
</dbReference>
<dbReference type="InterPro" id="IPR008906">
    <property type="entry name" value="HATC_C_dom"/>
</dbReference>